<evidence type="ECO:0000259" key="2">
    <source>
        <dbReference type="Pfam" id="PF17800"/>
    </source>
</evidence>
<keyword evidence="4" id="KW-1185">Reference proteome</keyword>
<evidence type="ECO:0000313" key="4">
    <source>
        <dbReference type="Proteomes" id="UP000265520"/>
    </source>
</evidence>
<evidence type="ECO:0000256" key="1">
    <source>
        <dbReference type="SAM" id="MobiDB-lite"/>
    </source>
</evidence>
<dbReference type="Proteomes" id="UP000265520">
    <property type="component" value="Unassembled WGS sequence"/>
</dbReference>
<dbReference type="AlphaFoldDB" id="A0A392MUY0"/>
<dbReference type="Pfam" id="PF17800">
    <property type="entry name" value="NPL"/>
    <property type="match status" value="1"/>
</dbReference>
<protein>
    <submittedName>
        <fullName evidence="3">Histone deacetylase HDT1</fullName>
    </submittedName>
</protein>
<proteinExistence type="predicted"/>
<reference evidence="3 4" key="1">
    <citation type="journal article" date="2018" name="Front. Plant Sci.">
        <title>Red Clover (Trifolium pratense) and Zigzag Clover (T. medium) - A Picture of Genomic Similarities and Differences.</title>
        <authorList>
            <person name="Dluhosova J."/>
            <person name="Istvanek J."/>
            <person name="Nedelnik J."/>
            <person name="Repkova J."/>
        </authorList>
    </citation>
    <scope>NUCLEOTIDE SEQUENCE [LARGE SCALE GENOMIC DNA]</scope>
    <source>
        <strain evidence="4">cv. 10/8</strain>
        <tissue evidence="3">Leaf</tissue>
    </source>
</reference>
<feature type="non-terminal residue" evidence="3">
    <location>
        <position position="1"/>
    </location>
</feature>
<dbReference type="InterPro" id="IPR041232">
    <property type="entry name" value="NPL"/>
</dbReference>
<accession>A0A392MUY0</accession>
<feature type="compositionally biased region" description="Acidic residues" evidence="1">
    <location>
        <begin position="128"/>
        <end position="137"/>
    </location>
</feature>
<organism evidence="3 4">
    <name type="scientific">Trifolium medium</name>
    <dbReference type="NCBI Taxonomy" id="97028"/>
    <lineage>
        <taxon>Eukaryota</taxon>
        <taxon>Viridiplantae</taxon>
        <taxon>Streptophyta</taxon>
        <taxon>Embryophyta</taxon>
        <taxon>Tracheophyta</taxon>
        <taxon>Spermatophyta</taxon>
        <taxon>Magnoliopsida</taxon>
        <taxon>eudicotyledons</taxon>
        <taxon>Gunneridae</taxon>
        <taxon>Pentapetalae</taxon>
        <taxon>rosids</taxon>
        <taxon>fabids</taxon>
        <taxon>Fabales</taxon>
        <taxon>Fabaceae</taxon>
        <taxon>Papilionoideae</taxon>
        <taxon>50 kb inversion clade</taxon>
        <taxon>NPAAA clade</taxon>
        <taxon>Hologalegina</taxon>
        <taxon>IRL clade</taxon>
        <taxon>Trifolieae</taxon>
        <taxon>Trifolium</taxon>
    </lineage>
</organism>
<gene>
    <name evidence="3" type="ORF">A2U01_0011681</name>
</gene>
<sequence length="137" mass="14614">AALGEVKKDKATGPVVVYVKVDDQKLVLGTLIKDAIPHISLNVVLEKEAELSHNSKNVAVYFSGYKVLGDEDIEDSDQSDSDAELAPLTEHAEAAKELAKSGKPAAETGAVAKQAKIVDPTSEVKDESDSDFSEEVY</sequence>
<dbReference type="EMBL" id="LXQA010018991">
    <property type="protein sequence ID" value="MCH90759.1"/>
    <property type="molecule type" value="Genomic_DNA"/>
</dbReference>
<comment type="caution">
    <text evidence="3">The sequence shown here is derived from an EMBL/GenBank/DDBJ whole genome shotgun (WGS) entry which is preliminary data.</text>
</comment>
<feature type="domain" description="Nucleoplasmin-like" evidence="2">
    <location>
        <begin position="2"/>
        <end position="66"/>
    </location>
</feature>
<evidence type="ECO:0000313" key="3">
    <source>
        <dbReference type="EMBL" id="MCH90759.1"/>
    </source>
</evidence>
<name>A0A392MUY0_9FABA</name>
<feature type="region of interest" description="Disordered" evidence="1">
    <location>
        <begin position="95"/>
        <end position="137"/>
    </location>
</feature>
<dbReference type="Gene3D" id="2.60.120.340">
    <property type="entry name" value="Nucleoplasmin core domain"/>
    <property type="match status" value="1"/>
</dbReference>